<keyword evidence="6" id="KW-0472">Membrane</keyword>
<dbReference type="InterPro" id="IPR013611">
    <property type="entry name" value="Transp-assoc_OB_typ2"/>
</dbReference>
<proteinExistence type="predicted"/>
<dbReference type="SUPFAM" id="SSF52540">
    <property type="entry name" value="P-loop containing nucleoside triphosphate hydrolases"/>
    <property type="match status" value="1"/>
</dbReference>
<dbReference type="PROSITE" id="PS50893">
    <property type="entry name" value="ABC_TRANSPORTER_2"/>
    <property type="match status" value="1"/>
</dbReference>
<dbReference type="Pfam" id="PF08402">
    <property type="entry name" value="TOBE_2"/>
    <property type="match status" value="1"/>
</dbReference>
<evidence type="ECO:0000313" key="8">
    <source>
        <dbReference type="EMBL" id="OZI82778.1"/>
    </source>
</evidence>
<evidence type="ECO:0000256" key="5">
    <source>
        <dbReference type="ARBA" id="ARBA00022967"/>
    </source>
</evidence>
<dbReference type="InterPro" id="IPR047641">
    <property type="entry name" value="ABC_transpr_MalK/UgpC-like"/>
</dbReference>
<evidence type="ECO:0000256" key="4">
    <source>
        <dbReference type="ARBA" id="ARBA00022840"/>
    </source>
</evidence>
<dbReference type="SUPFAM" id="SSF50331">
    <property type="entry name" value="MOP-like"/>
    <property type="match status" value="1"/>
</dbReference>
<keyword evidence="9" id="KW-1185">Reference proteome</keyword>
<keyword evidence="1" id="KW-0813">Transport</keyword>
<dbReference type="GO" id="GO:0016887">
    <property type="term" value="F:ATP hydrolysis activity"/>
    <property type="evidence" value="ECO:0007669"/>
    <property type="project" value="InterPro"/>
</dbReference>
<dbReference type="InterPro" id="IPR003593">
    <property type="entry name" value="AAA+_ATPase"/>
</dbReference>
<dbReference type="InterPro" id="IPR003439">
    <property type="entry name" value="ABC_transporter-like_ATP-bd"/>
</dbReference>
<feature type="domain" description="ABC transporter" evidence="7">
    <location>
        <begin position="4"/>
        <end position="234"/>
    </location>
</feature>
<keyword evidence="4 8" id="KW-0067">ATP-binding</keyword>
<gene>
    <name evidence="8" type="ORF">CAL24_00410</name>
</gene>
<keyword evidence="2" id="KW-1003">Cell membrane</keyword>
<dbReference type="Gene3D" id="3.40.50.300">
    <property type="entry name" value="P-loop containing nucleotide triphosphate hydrolases"/>
    <property type="match status" value="1"/>
</dbReference>
<dbReference type="SMART" id="SM00382">
    <property type="entry name" value="AAA"/>
    <property type="match status" value="1"/>
</dbReference>
<keyword evidence="3" id="KW-0547">Nucleotide-binding</keyword>
<evidence type="ECO:0000256" key="3">
    <source>
        <dbReference type="ARBA" id="ARBA00022741"/>
    </source>
</evidence>
<organism evidence="8 9">
    <name type="scientific">Bordetella genomosp. 2</name>
    <dbReference type="NCBI Taxonomy" id="1983456"/>
    <lineage>
        <taxon>Bacteria</taxon>
        <taxon>Pseudomonadati</taxon>
        <taxon>Pseudomonadota</taxon>
        <taxon>Betaproteobacteria</taxon>
        <taxon>Burkholderiales</taxon>
        <taxon>Alcaligenaceae</taxon>
        <taxon>Bordetella</taxon>
    </lineage>
</organism>
<reference evidence="9" key="1">
    <citation type="submission" date="2017-05" db="EMBL/GenBank/DDBJ databases">
        <title>Complete and WGS of Bordetella genogroups.</title>
        <authorList>
            <person name="Spilker T."/>
            <person name="Lipuma J."/>
        </authorList>
    </citation>
    <scope>NUCLEOTIDE SEQUENCE [LARGE SCALE GENOMIC DNA]</scope>
    <source>
        <strain evidence="9">AU8256</strain>
    </source>
</reference>
<dbReference type="RefSeq" id="WP_028353798.1">
    <property type="nucleotide sequence ID" value="NZ_NEVT01000001.1"/>
</dbReference>
<dbReference type="PANTHER" id="PTHR43875">
    <property type="entry name" value="MALTODEXTRIN IMPORT ATP-BINDING PROTEIN MSMX"/>
    <property type="match status" value="1"/>
</dbReference>
<evidence type="ECO:0000313" key="9">
    <source>
        <dbReference type="Proteomes" id="UP000215633"/>
    </source>
</evidence>
<keyword evidence="5" id="KW-1278">Translocase</keyword>
<dbReference type="Gene3D" id="2.40.50.140">
    <property type="entry name" value="Nucleic acid-binding proteins"/>
    <property type="match status" value="1"/>
</dbReference>
<dbReference type="InterPro" id="IPR027417">
    <property type="entry name" value="P-loop_NTPase"/>
</dbReference>
<dbReference type="Proteomes" id="UP000215633">
    <property type="component" value="Unassembled WGS sequence"/>
</dbReference>
<evidence type="ECO:0000256" key="1">
    <source>
        <dbReference type="ARBA" id="ARBA00022448"/>
    </source>
</evidence>
<evidence type="ECO:0000256" key="6">
    <source>
        <dbReference type="ARBA" id="ARBA00023136"/>
    </source>
</evidence>
<accession>A0A261W8T9</accession>
<dbReference type="GO" id="GO:0008643">
    <property type="term" value="P:carbohydrate transport"/>
    <property type="evidence" value="ECO:0007669"/>
    <property type="project" value="InterPro"/>
</dbReference>
<dbReference type="PROSITE" id="PS00211">
    <property type="entry name" value="ABC_TRANSPORTER_1"/>
    <property type="match status" value="1"/>
</dbReference>
<dbReference type="Pfam" id="PF00005">
    <property type="entry name" value="ABC_tran"/>
    <property type="match status" value="1"/>
</dbReference>
<dbReference type="PANTHER" id="PTHR43875:SF15">
    <property type="entry name" value="TREHALOSE IMPORT ATP-BINDING PROTEIN SUGC"/>
    <property type="match status" value="1"/>
</dbReference>
<dbReference type="CDD" id="cd03301">
    <property type="entry name" value="ABC_MalK_N"/>
    <property type="match status" value="1"/>
</dbReference>
<evidence type="ECO:0000259" key="7">
    <source>
        <dbReference type="PROSITE" id="PS50893"/>
    </source>
</evidence>
<dbReference type="EMBL" id="NEVT01000001">
    <property type="protein sequence ID" value="OZI82778.1"/>
    <property type="molecule type" value="Genomic_DNA"/>
</dbReference>
<sequence>MSTLILEHLTKQYGDAAAIDDVGFTAPAGSFTVLLGPSGCGKSTTLRMIAGLDTPTSGRIRIGERDVTHLPPAQRRISMVFQSYALFPHLSVRENILFGLKVRKEPAADHPRRLQRVADLLGLAPLLDRKPSQLSGGQQQRVALGRAVISEAPVCLMDEPLSNLDAQLRHEMRREIRALQQALGITMVYVTHDQTEAMSMADQVVLLRNGRIEQLDTPDGLYARPATEFAARFIGTPPMNLVDLARQGDATLIAGTEGPPVEHAPAGAARLGVRPEHIRIDAAGRPAVVESVEYFGADSIVVCRIGDNSGVAVRVAGHLRAAAGDAVGLSWQPGHQHFFAADTAVIPTPGRPGAGPL</sequence>
<name>A0A261W8T9_9BORD</name>
<dbReference type="InterPro" id="IPR008995">
    <property type="entry name" value="Mo/tungstate-bd_C_term_dom"/>
</dbReference>
<dbReference type="GO" id="GO:0140359">
    <property type="term" value="F:ABC-type transporter activity"/>
    <property type="evidence" value="ECO:0007669"/>
    <property type="project" value="InterPro"/>
</dbReference>
<dbReference type="InterPro" id="IPR012340">
    <property type="entry name" value="NA-bd_OB-fold"/>
</dbReference>
<evidence type="ECO:0000256" key="2">
    <source>
        <dbReference type="ARBA" id="ARBA00022475"/>
    </source>
</evidence>
<dbReference type="AlphaFoldDB" id="A0A261W8T9"/>
<protein>
    <submittedName>
        <fullName evidence="8">ABC transporter ATP-binding protein</fullName>
    </submittedName>
</protein>
<dbReference type="InterPro" id="IPR017871">
    <property type="entry name" value="ABC_transporter-like_CS"/>
</dbReference>
<dbReference type="FunFam" id="3.40.50.300:FF:000042">
    <property type="entry name" value="Maltose/maltodextrin ABC transporter, ATP-binding protein"/>
    <property type="match status" value="1"/>
</dbReference>
<dbReference type="GO" id="GO:0055052">
    <property type="term" value="C:ATP-binding cassette (ABC) transporter complex, substrate-binding subunit-containing"/>
    <property type="evidence" value="ECO:0007669"/>
    <property type="project" value="TreeGrafter"/>
</dbReference>
<comment type="caution">
    <text evidence="8">The sequence shown here is derived from an EMBL/GenBank/DDBJ whole genome shotgun (WGS) entry which is preliminary data.</text>
</comment>
<dbReference type="InterPro" id="IPR015855">
    <property type="entry name" value="ABC_transpr_MalK-like"/>
</dbReference>
<dbReference type="GO" id="GO:0005524">
    <property type="term" value="F:ATP binding"/>
    <property type="evidence" value="ECO:0007669"/>
    <property type="project" value="UniProtKB-KW"/>
</dbReference>